<keyword evidence="1" id="KW-1188">Viral release from host cell</keyword>
<dbReference type="InterPro" id="IPR027417">
    <property type="entry name" value="P-loop_NTPase"/>
</dbReference>
<feature type="domain" description="Terminase large subunit gp17-like C-terminal" evidence="2">
    <location>
        <begin position="277"/>
        <end position="428"/>
    </location>
</feature>
<name>A0A0M7B5C0_9RHOB</name>
<dbReference type="EMBL" id="CYPR01000035">
    <property type="protein sequence ID" value="CUH21954.1"/>
    <property type="molecule type" value="Genomic_DNA"/>
</dbReference>
<keyword evidence="4" id="KW-1185">Reference proteome</keyword>
<dbReference type="Gene3D" id="3.40.50.300">
    <property type="entry name" value="P-loop containing nucleotide triphosphate hydrolases"/>
    <property type="match status" value="1"/>
</dbReference>
<gene>
    <name evidence="3" type="ORF">JSE7799_00581</name>
</gene>
<organism evidence="3 4">
    <name type="scientific">Jannaschia seosinensis</name>
    <dbReference type="NCBI Taxonomy" id="313367"/>
    <lineage>
        <taxon>Bacteria</taxon>
        <taxon>Pseudomonadati</taxon>
        <taxon>Pseudomonadota</taxon>
        <taxon>Alphaproteobacteria</taxon>
        <taxon>Rhodobacterales</taxon>
        <taxon>Roseobacteraceae</taxon>
        <taxon>Jannaschia</taxon>
    </lineage>
</organism>
<protein>
    <recommendedName>
        <fullName evidence="2">Terminase large subunit gp17-like C-terminal domain-containing protein</fullName>
    </recommendedName>
</protein>
<proteinExistence type="predicted"/>
<evidence type="ECO:0000259" key="2">
    <source>
        <dbReference type="Pfam" id="PF17289"/>
    </source>
</evidence>
<dbReference type="InterPro" id="IPR035421">
    <property type="entry name" value="Terminase_6C"/>
</dbReference>
<accession>A0A0M7B5C0</accession>
<dbReference type="STRING" id="313367.JSE7799_00581"/>
<evidence type="ECO:0000313" key="4">
    <source>
        <dbReference type="Proteomes" id="UP000049455"/>
    </source>
</evidence>
<dbReference type="Gene3D" id="3.30.420.240">
    <property type="match status" value="1"/>
</dbReference>
<dbReference type="Proteomes" id="UP000049455">
    <property type="component" value="Unassembled WGS sequence"/>
</dbReference>
<dbReference type="Pfam" id="PF03237">
    <property type="entry name" value="Terminase_6N"/>
    <property type="match status" value="1"/>
</dbReference>
<dbReference type="Pfam" id="PF17289">
    <property type="entry name" value="Terminase_6C"/>
    <property type="match status" value="1"/>
</dbReference>
<dbReference type="AlphaFoldDB" id="A0A0M7B5C0"/>
<evidence type="ECO:0000256" key="1">
    <source>
        <dbReference type="ARBA" id="ARBA00022612"/>
    </source>
</evidence>
<dbReference type="RefSeq" id="WP_245624783.1">
    <property type="nucleotide sequence ID" value="NZ_CYPR01000035.1"/>
</dbReference>
<sequence>MRSGAASIASATPKDRKWFLDGLDEGALAALPYLFEFWALEHQLPPEGDWRTWVILGGRGAGKTRAGAEWVRAQVEGSRSLMPGKARRVALVGETYEQVRAVMIEGESGILACSPPDRRPVWKAMQRKLVWPNGAEAQAFSAHDFEALRGPQFDAAWMDELAKWPRAEEAWDMLQFCLRLGDNPQAVVTTTPKNIPILRDILGRRSTVCTHAPTEANRANLARGFLTEVMERYGGTRMGRQELDGILLDDIEGAFWTTAVLDAMRVDEVPELDRIVVGVDPAVTSKGGSDETGIVVVGAVTKGPVRDWRAYVLEDATVSAASPTEWARAVAGAYERWGADRVVAEGNQGGDMIEAVLRQVAPQVSYRKVTARHGKGARAEPVAALYEQGKVRHLRGLGPLEDQMCRMTNAGYRGSGSPDRVDAAVWALWELMLDPGRARSGPRIRTL</sequence>
<reference evidence="3 4" key="1">
    <citation type="submission" date="2015-09" db="EMBL/GenBank/DDBJ databases">
        <authorList>
            <person name="Jackson K.R."/>
            <person name="Lunt B.L."/>
            <person name="Fisher J.N.B."/>
            <person name="Gardner A.V."/>
            <person name="Bailey M.E."/>
            <person name="Deus L.M."/>
            <person name="Earl A.S."/>
            <person name="Gibby P.D."/>
            <person name="Hartmann K.A."/>
            <person name="Liu J.E."/>
            <person name="Manci A.M."/>
            <person name="Nielsen D.A."/>
            <person name="Solomon M.B."/>
            <person name="Breakwell D.P."/>
            <person name="Burnett S.H."/>
            <person name="Grose J.H."/>
        </authorList>
    </citation>
    <scope>NUCLEOTIDE SEQUENCE [LARGE SCALE GENOMIC DNA]</scope>
    <source>
        <strain evidence="3 4">CECT 7799</strain>
    </source>
</reference>
<evidence type="ECO:0000313" key="3">
    <source>
        <dbReference type="EMBL" id="CUH21954.1"/>
    </source>
</evidence>